<reference evidence="3" key="1">
    <citation type="journal article" date="2019" name="Sci. Rep.">
        <title>Draft genome of Tanacetum cinerariifolium, the natural source of mosquito coil.</title>
        <authorList>
            <person name="Yamashiro T."/>
            <person name="Shiraishi A."/>
            <person name="Satake H."/>
            <person name="Nakayama K."/>
        </authorList>
    </citation>
    <scope>NUCLEOTIDE SEQUENCE</scope>
</reference>
<dbReference type="GO" id="GO:0008270">
    <property type="term" value="F:zinc ion binding"/>
    <property type="evidence" value="ECO:0007669"/>
    <property type="project" value="InterPro"/>
</dbReference>
<proteinExistence type="predicted"/>
<dbReference type="InterPro" id="IPR012337">
    <property type="entry name" value="RNaseH-like_sf"/>
</dbReference>
<sequence>MHNNIMAAGLRDRPPPYKPTTVLVQAVAATNDSLTIPKHTTVETPMNMSLPNKAHFKLEKEAIHLILTEIGDEIYSTIDACQIAQEMWEAIERLQQGKETAKPITPPSESASEEDIDPEQAQGDKDMQKNLALIAKENAGSPVVQQSRIQCFNYKEFGHFAKECKKPKRVKDSAYHKEKMLMCTQAEKVVLLQADQYDCNTCLVETDDSNVFPDSPDMCNDDIQNDQNDVESDDERVAFAKLIANLKLDVDENKTIQNQLKKANTTLAQELKECKTILAKTSKTLGESNSVWDSCLVALQNNQTEFEKYKAFNDRTVNYHKLERKLNETLGQLAQKYLQIKEGLKTKAYEILVVTEKHDELVKKSLLTKSYYEGLVKQKTKAFLVTADVPEIYMQEFWATAVVHHHSIRFKMNNKKYIINLEIFRDMLHVCPRVPGQSFDELPFEAKILEFLRFLGHSDEIRHLTDVNINKLFQAWRSFGAVINKCLTGKSSGFDSFRLSQAQLLWRLYHNRNIDYAFLIWEDFVYQIEYKKQKKGIEMYYPRFTKVVIHHFMSKDLSIPRRNKINWHYVRDDNIFSTIKVVSRHQDTQQYEVILPIELTNEDIRNTTAYKEYYAYATGVAAPKPKASARKKRGDSDTSLTPPIATPTPDAPVPRLSAAAKGKRPARATTHTEPTDVERTEAEQLKIVLRRSRQETHISQQRGFGTDEGTDVDAQDEGDKNDESDDGIDDGNDDDIDETVKDGSERDHDEDDDDDDDDNDDEEDLTKDNNEDTKSGKDGDEVSESEGESDEEETRQEEEKSFDPIPRTPEGSENEGNDEEDQDLRLSEEAMIQEEEEADELYRDVDINQGRGLQLSQNIEDSHVTLTSIHSDGPQESSSVSSFVTSMLNPISDARVESIFTTASSPIRSPKPCKHGVPVSFISDRDPIFASRFWRSLQESLGTNLDMSTAYHPQTDRQSERTIQTLEDMLRACVIDFGNGWDKHLPLAEFSYNNSYHASIKAAPFKALYGRKCRSSVCWSEVGDAQLTGPELIRETTKMIVQIKNRLLVARSRQKSYAGVRRKPLEFERGPEYTWEREDQMWKKYPHLFDFNKKRTLR</sequence>
<feature type="region of interest" description="Disordered" evidence="1">
    <location>
        <begin position="97"/>
        <end position="122"/>
    </location>
</feature>
<gene>
    <name evidence="3" type="ORF">Tci_064292</name>
</gene>
<dbReference type="EMBL" id="BKCJ010010600">
    <property type="protein sequence ID" value="GEU92314.1"/>
    <property type="molecule type" value="Genomic_DNA"/>
</dbReference>
<comment type="caution">
    <text evidence="3">The sequence shown here is derived from an EMBL/GenBank/DDBJ whole genome shotgun (WGS) entry which is preliminary data.</text>
</comment>
<feature type="domain" description="Integrase catalytic" evidence="2">
    <location>
        <begin position="915"/>
        <end position="1012"/>
    </location>
</feature>
<feature type="compositionally biased region" description="Basic and acidic residues" evidence="1">
    <location>
        <begin position="766"/>
        <end position="780"/>
    </location>
</feature>
<dbReference type="PROSITE" id="PS50994">
    <property type="entry name" value="INTEGRASE"/>
    <property type="match status" value="1"/>
</dbReference>
<keyword evidence="3" id="KW-0548">Nucleotidyltransferase</keyword>
<dbReference type="GO" id="GO:0015074">
    <property type="term" value="P:DNA integration"/>
    <property type="evidence" value="ECO:0007669"/>
    <property type="project" value="InterPro"/>
</dbReference>
<feature type="compositionally biased region" description="Acidic residues" evidence="1">
    <location>
        <begin position="812"/>
        <end position="822"/>
    </location>
</feature>
<dbReference type="GO" id="GO:0003964">
    <property type="term" value="F:RNA-directed DNA polymerase activity"/>
    <property type="evidence" value="ECO:0007669"/>
    <property type="project" value="UniProtKB-KW"/>
</dbReference>
<feature type="compositionally biased region" description="Acidic residues" evidence="1">
    <location>
        <begin position="781"/>
        <end position="796"/>
    </location>
</feature>
<dbReference type="SUPFAM" id="SSF57756">
    <property type="entry name" value="Retrovirus zinc finger-like domains"/>
    <property type="match status" value="1"/>
</dbReference>
<evidence type="ECO:0000259" key="2">
    <source>
        <dbReference type="PROSITE" id="PS50994"/>
    </source>
</evidence>
<organism evidence="3">
    <name type="scientific">Tanacetum cinerariifolium</name>
    <name type="common">Dalmatian daisy</name>
    <name type="synonym">Chrysanthemum cinerariifolium</name>
    <dbReference type="NCBI Taxonomy" id="118510"/>
    <lineage>
        <taxon>Eukaryota</taxon>
        <taxon>Viridiplantae</taxon>
        <taxon>Streptophyta</taxon>
        <taxon>Embryophyta</taxon>
        <taxon>Tracheophyta</taxon>
        <taxon>Spermatophyta</taxon>
        <taxon>Magnoliopsida</taxon>
        <taxon>eudicotyledons</taxon>
        <taxon>Gunneridae</taxon>
        <taxon>Pentapetalae</taxon>
        <taxon>asterids</taxon>
        <taxon>campanulids</taxon>
        <taxon>Asterales</taxon>
        <taxon>Asteraceae</taxon>
        <taxon>Asteroideae</taxon>
        <taxon>Anthemideae</taxon>
        <taxon>Anthemidinae</taxon>
        <taxon>Tanacetum</taxon>
    </lineage>
</organism>
<feature type="region of interest" description="Disordered" evidence="1">
    <location>
        <begin position="624"/>
        <end position="823"/>
    </location>
</feature>
<feature type="compositionally biased region" description="Basic and acidic residues" evidence="1">
    <location>
        <begin position="738"/>
        <end position="747"/>
    </location>
</feature>
<dbReference type="InterPro" id="IPR001584">
    <property type="entry name" value="Integrase_cat-core"/>
</dbReference>
<dbReference type="PANTHER" id="PTHR45835:SF99">
    <property type="entry name" value="CHROMO DOMAIN-CONTAINING PROTEIN-RELATED"/>
    <property type="match status" value="1"/>
</dbReference>
<dbReference type="Gene3D" id="4.10.60.10">
    <property type="entry name" value="Zinc finger, CCHC-type"/>
    <property type="match status" value="1"/>
</dbReference>
<dbReference type="InterPro" id="IPR036875">
    <property type="entry name" value="Znf_CCHC_sf"/>
</dbReference>
<protein>
    <submittedName>
        <fullName evidence="3">Reverse transcriptase domain-containing protein</fullName>
    </submittedName>
</protein>
<dbReference type="GO" id="GO:0003676">
    <property type="term" value="F:nucleic acid binding"/>
    <property type="evidence" value="ECO:0007669"/>
    <property type="project" value="InterPro"/>
</dbReference>
<dbReference type="PANTHER" id="PTHR45835">
    <property type="entry name" value="YALI0A06105P"/>
    <property type="match status" value="1"/>
</dbReference>
<name>A0A6L2P626_TANCI</name>
<keyword evidence="3" id="KW-0808">Transferase</keyword>
<keyword evidence="3" id="KW-0695">RNA-directed DNA polymerase</keyword>
<dbReference type="InterPro" id="IPR036397">
    <property type="entry name" value="RNaseH_sf"/>
</dbReference>
<accession>A0A6L2P626</accession>
<dbReference type="SUPFAM" id="SSF53098">
    <property type="entry name" value="Ribonuclease H-like"/>
    <property type="match status" value="1"/>
</dbReference>
<dbReference type="Gene3D" id="3.30.420.10">
    <property type="entry name" value="Ribonuclease H-like superfamily/Ribonuclease H"/>
    <property type="match status" value="1"/>
</dbReference>
<feature type="compositionally biased region" description="Acidic residues" evidence="1">
    <location>
        <begin position="748"/>
        <end position="765"/>
    </location>
</feature>
<dbReference type="AlphaFoldDB" id="A0A6L2P626"/>
<evidence type="ECO:0000313" key="3">
    <source>
        <dbReference type="EMBL" id="GEU92314.1"/>
    </source>
</evidence>
<evidence type="ECO:0000256" key="1">
    <source>
        <dbReference type="SAM" id="MobiDB-lite"/>
    </source>
</evidence>
<feature type="compositionally biased region" description="Acidic residues" evidence="1">
    <location>
        <begin position="708"/>
        <end position="737"/>
    </location>
</feature>
<feature type="compositionally biased region" description="Basic and acidic residues" evidence="1">
    <location>
        <begin position="673"/>
        <end position="684"/>
    </location>
</feature>